<dbReference type="AlphaFoldDB" id="A0A2K1YKG5"/>
<sequence length="66" mass="7616">MACVQSKFLELYPARSRLSALQCLIGSVQSTIIAAALERERNSWKIRWDIHLASLAYWCICIWDCI</sequence>
<dbReference type="Proteomes" id="UP000006729">
    <property type="component" value="Chromosome 11"/>
</dbReference>
<gene>
    <name evidence="1" type="ORF">POPTR_011G147800</name>
</gene>
<keyword evidence="2" id="KW-1185">Reference proteome</keyword>
<organism evidence="1 2">
    <name type="scientific">Populus trichocarpa</name>
    <name type="common">Western balsam poplar</name>
    <name type="synonym">Populus balsamifera subsp. trichocarpa</name>
    <dbReference type="NCBI Taxonomy" id="3694"/>
    <lineage>
        <taxon>Eukaryota</taxon>
        <taxon>Viridiplantae</taxon>
        <taxon>Streptophyta</taxon>
        <taxon>Embryophyta</taxon>
        <taxon>Tracheophyta</taxon>
        <taxon>Spermatophyta</taxon>
        <taxon>Magnoliopsida</taxon>
        <taxon>eudicotyledons</taxon>
        <taxon>Gunneridae</taxon>
        <taxon>Pentapetalae</taxon>
        <taxon>rosids</taxon>
        <taxon>fabids</taxon>
        <taxon>Malpighiales</taxon>
        <taxon>Salicaceae</taxon>
        <taxon>Saliceae</taxon>
        <taxon>Populus</taxon>
    </lineage>
</organism>
<protein>
    <submittedName>
        <fullName evidence="1">Uncharacterized protein</fullName>
    </submittedName>
</protein>
<dbReference type="EMBL" id="CM009300">
    <property type="protein sequence ID" value="PNT13525.1"/>
    <property type="molecule type" value="Genomic_DNA"/>
</dbReference>
<reference evidence="1 2" key="1">
    <citation type="journal article" date="2006" name="Science">
        <title>The genome of black cottonwood, Populus trichocarpa (Torr. &amp; Gray).</title>
        <authorList>
            <person name="Tuskan G.A."/>
            <person name="Difazio S."/>
            <person name="Jansson S."/>
            <person name="Bohlmann J."/>
            <person name="Grigoriev I."/>
            <person name="Hellsten U."/>
            <person name="Putnam N."/>
            <person name="Ralph S."/>
            <person name="Rombauts S."/>
            <person name="Salamov A."/>
            <person name="Schein J."/>
            <person name="Sterck L."/>
            <person name="Aerts A."/>
            <person name="Bhalerao R.R."/>
            <person name="Bhalerao R.P."/>
            <person name="Blaudez D."/>
            <person name="Boerjan W."/>
            <person name="Brun A."/>
            <person name="Brunner A."/>
            <person name="Busov V."/>
            <person name="Campbell M."/>
            <person name="Carlson J."/>
            <person name="Chalot M."/>
            <person name="Chapman J."/>
            <person name="Chen G.L."/>
            <person name="Cooper D."/>
            <person name="Coutinho P.M."/>
            <person name="Couturier J."/>
            <person name="Covert S."/>
            <person name="Cronk Q."/>
            <person name="Cunningham R."/>
            <person name="Davis J."/>
            <person name="Degroeve S."/>
            <person name="Dejardin A."/>
            <person name="Depamphilis C."/>
            <person name="Detter J."/>
            <person name="Dirks B."/>
            <person name="Dubchak I."/>
            <person name="Duplessis S."/>
            <person name="Ehlting J."/>
            <person name="Ellis B."/>
            <person name="Gendler K."/>
            <person name="Goodstein D."/>
            <person name="Gribskov M."/>
            <person name="Grimwood J."/>
            <person name="Groover A."/>
            <person name="Gunter L."/>
            <person name="Hamberger B."/>
            <person name="Heinze B."/>
            <person name="Helariutta Y."/>
            <person name="Henrissat B."/>
            <person name="Holligan D."/>
            <person name="Holt R."/>
            <person name="Huang W."/>
            <person name="Islam-Faridi N."/>
            <person name="Jones S."/>
            <person name="Jones-Rhoades M."/>
            <person name="Jorgensen R."/>
            <person name="Joshi C."/>
            <person name="Kangasjarvi J."/>
            <person name="Karlsson J."/>
            <person name="Kelleher C."/>
            <person name="Kirkpatrick R."/>
            <person name="Kirst M."/>
            <person name="Kohler A."/>
            <person name="Kalluri U."/>
            <person name="Larimer F."/>
            <person name="Leebens-Mack J."/>
            <person name="Leple J.C."/>
            <person name="Locascio P."/>
            <person name="Lou Y."/>
            <person name="Lucas S."/>
            <person name="Martin F."/>
            <person name="Montanini B."/>
            <person name="Napoli C."/>
            <person name="Nelson D.R."/>
            <person name="Nelson C."/>
            <person name="Nieminen K."/>
            <person name="Nilsson O."/>
            <person name="Pereda V."/>
            <person name="Peter G."/>
            <person name="Philippe R."/>
            <person name="Pilate G."/>
            <person name="Poliakov A."/>
            <person name="Razumovskaya J."/>
            <person name="Richardson P."/>
            <person name="Rinaldi C."/>
            <person name="Ritland K."/>
            <person name="Rouze P."/>
            <person name="Ryaboy D."/>
            <person name="Schmutz J."/>
            <person name="Schrader J."/>
            <person name="Segerman B."/>
            <person name="Shin H."/>
            <person name="Siddiqui A."/>
            <person name="Sterky F."/>
            <person name="Terry A."/>
            <person name="Tsai C.J."/>
            <person name="Uberbacher E."/>
            <person name="Unneberg P."/>
            <person name="Vahala J."/>
            <person name="Wall K."/>
            <person name="Wessler S."/>
            <person name="Yang G."/>
            <person name="Yin T."/>
            <person name="Douglas C."/>
            <person name="Marra M."/>
            <person name="Sandberg G."/>
            <person name="Van de Peer Y."/>
            <person name="Rokhsar D."/>
        </authorList>
    </citation>
    <scope>NUCLEOTIDE SEQUENCE [LARGE SCALE GENOMIC DNA]</scope>
    <source>
        <strain evidence="2">cv. Nisqually</strain>
    </source>
</reference>
<proteinExistence type="predicted"/>
<dbReference type="InParanoid" id="A0A2K1YKG5"/>
<evidence type="ECO:0000313" key="1">
    <source>
        <dbReference type="EMBL" id="PNT13525.1"/>
    </source>
</evidence>
<evidence type="ECO:0000313" key="2">
    <source>
        <dbReference type="Proteomes" id="UP000006729"/>
    </source>
</evidence>
<accession>A0A2K1YKG5</accession>
<dbReference type="STRING" id="3694.A0A2K1YKG5"/>
<name>A0A2K1YKG5_POPTR</name>